<dbReference type="Pfam" id="PF00072">
    <property type="entry name" value="Response_reg"/>
    <property type="match status" value="1"/>
</dbReference>
<dbReference type="InterPro" id="IPR001789">
    <property type="entry name" value="Sig_transdc_resp-reg_receiver"/>
</dbReference>
<dbReference type="PANTHER" id="PTHR44591">
    <property type="entry name" value="STRESS RESPONSE REGULATOR PROTEIN 1"/>
    <property type="match status" value="1"/>
</dbReference>
<name>A0A6I4IMP4_9SPHI</name>
<dbReference type="SMART" id="SM00448">
    <property type="entry name" value="REC"/>
    <property type="match status" value="1"/>
</dbReference>
<dbReference type="KEGG" id="mgik:GO620_000385"/>
<keyword evidence="1" id="KW-0597">Phosphoprotein</keyword>
<sequence>MANQILIFDDDEDILSICSYILEDEGYQVKTFINSDDVVNRVTALNPALIFMDNWIPGGGGVGAVQQIKSDPNLSHIPVIYFSAHLDIEELSVKANADAFLAKPFDLNKLVNLVKAYVSN</sequence>
<dbReference type="AlphaFoldDB" id="A0A6I4IMP4"/>
<dbReference type="InterPro" id="IPR011006">
    <property type="entry name" value="CheY-like_superfamily"/>
</dbReference>
<dbReference type="PROSITE" id="PS50110">
    <property type="entry name" value="RESPONSE_REGULATORY"/>
    <property type="match status" value="1"/>
</dbReference>
<dbReference type="EMBL" id="CP066775">
    <property type="protein sequence ID" value="QQL51475.1"/>
    <property type="molecule type" value="Genomic_DNA"/>
</dbReference>
<dbReference type="Proteomes" id="UP000429232">
    <property type="component" value="Chromosome"/>
</dbReference>
<organism evidence="2 3">
    <name type="scientific">Mucilaginibacter ginkgonis</name>
    <dbReference type="NCBI Taxonomy" id="2682091"/>
    <lineage>
        <taxon>Bacteria</taxon>
        <taxon>Pseudomonadati</taxon>
        <taxon>Bacteroidota</taxon>
        <taxon>Sphingobacteriia</taxon>
        <taxon>Sphingobacteriales</taxon>
        <taxon>Sphingobacteriaceae</taxon>
        <taxon>Mucilaginibacter</taxon>
    </lineage>
</organism>
<protein>
    <submittedName>
        <fullName evidence="2">Response regulator</fullName>
    </submittedName>
</protein>
<proteinExistence type="predicted"/>
<evidence type="ECO:0000313" key="2">
    <source>
        <dbReference type="EMBL" id="QQL51475.1"/>
    </source>
</evidence>
<dbReference type="GO" id="GO:0000160">
    <property type="term" value="P:phosphorelay signal transduction system"/>
    <property type="evidence" value="ECO:0007669"/>
    <property type="project" value="InterPro"/>
</dbReference>
<dbReference type="InterPro" id="IPR050595">
    <property type="entry name" value="Bact_response_regulator"/>
</dbReference>
<dbReference type="Gene3D" id="3.40.50.2300">
    <property type="match status" value="1"/>
</dbReference>
<dbReference type="PANTHER" id="PTHR44591:SF3">
    <property type="entry name" value="RESPONSE REGULATORY DOMAIN-CONTAINING PROTEIN"/>
    <property type="match status" value="1"/>
</dbReference>
<dbReference type="SUPFAM" id="SSF52172">
    <property type="entry name" value="CheY-like"/>
    <property type="match status" value="1"/>
</dbReference>
<reference evidence="2 3" key="1">
    <citation type="submission" date="2020-12" db="EMBL/GenBank/DDBJ databases">
        <title>HMF7856_wgs.fasta genome submission.</title>
        <authorList>
            <person name="Kang H."/>
            <person name="Kim H."/>
            <person name="Joh K."/>
        </authorList>
    </citation>
    <scope>NUCLEOTIDE SEQUENCE [LARGE SCALE GENOMIC DNA]</scope>
    <source>
        <strain evidence="2 3">HMF7856</strain>
    </source>
</reference>
<keyword evidence="3" id="KW-1185">Reference proteome</keyword>
<evidence type="ECO:0000256" key="1">
    <source>
        <dbReference type="ARBA" id="ARBA00022553"/>
    </source>
</evidence>
<accession>A0A6I4IMP4</accession>
<evidence type="ECO:0000313" key="3">
    <source>
        <dbReference type="Proteomes" id="UP000429232"/>
    </source>
</evidence>
<gene>
    <name evidence="2" type="ORF">GO620_000385</name>
</gene>